<evidence type="ECO:0000256" key="1">
    <source>
        <dbReference type="ARBA" id="ARBA00004418"/>
    </source>
</evidence>
<reference evidence="6 7" key="1">
    <citation type="submission" date="2018-11" db="EMBL/GenBank/DDBJ databases">
        <title>Trebonia kvetii gen.nov., sp.nov., a novel acidophilic actinobacterium, and proposal of the new actinobacterial family Treboniaceae fam. nov.</title>
        <authorList>
            <person name="Rapoport D."/>
            <person name="Sagova-Mareckova M."/>
            <person name="Sedlacek I."/>
            <person name="Provaznik J."/>
            <person name="Kralova S."/>
            <person name="Pavlinic D."/>
            <person name="Benes V."/>
            <person name="Kopecky J."/>
        </authorList>
    </citation>
    <scope>NUCLEOTIDE SEQUENCE [LARGE SCALE GENOMIC DNA]</scope>
    <source>
        <strain evidence="6 7">15Tr583</strain>
    </source>
</reference>
<dbReference type="GO" id="GO:0042597">
    <property type="term" value="C:periplasmic space"/>
    <property type="evidence" value="ECO:0007669"/>
    <property type="project" value="UniProtKB-SubCell"/>
</dbReference>
<dbReference type="GO" id="GO:0015846">
    <property type="term" value="P:polyamine transport"/>
    <property type="evidence" value="ECO:0007669"/>
    <property type="project" value="InterPro"/>
</dbReference>
<evidence type="ECO:0000256" key="3">
    <source>
        <dbReference type="ARBA" id="ARBA00022729"/>
    </source>
</evidence>
<dbReference type="CDD" id="cd13590">
    <property type="entry name" value="PBP2_PotD_PotF_like"/>
    <property type="match status" value="1"/>
</dbReference>
<gene>
    <name evidence="6" type="ORF">EAS64_21280</name>
</gene>
<dbReference type="AlphaFoldDB" id="A0A6P2BV42"/>
<dbReference type="Gene3D" id="3.40.190.10">
    <property type="entry name" value="Periplasmic binding protein-like II"/>
    <property type="match status" value="2"/>
</dbReference>
<dbReference type="EMBL" id="RPFW01000004">
    <property type="protein sequence ID" value="TVZ02999.1"/>
    <property type="molecule type" value="Genomic_DNA"/>
</dbReference>
<dbReference type="PANTHER" id="PTHR30222:SF17">
    <property type="entry name" value="SPERMIDINE_PUTRESCINE-BINDING PERIPLASMIC PROTEIN"/>
    <property type="match status" value="1"/>
</dbReference>
<dbReference type="SUPFAM" id="SSF53850">
    <property type="entry name" value="Periplasmic binding protein-like II"/>
    <property type="match status" value="1"/>
</dbReference>
<dbReference type="InterPro" id="IPR006059">
    <property type="entry name" value="SBP"/>
</dbReference>
<keyword evidence="2" id="KW-0813">Transport</keyword>
<dbReference type="Pfam" id="PF01547">
    <property type="entry name" value="SBP_bac_1"/>
    <property type="match status" value="1"/>
</dbReference>
<proteinExistence type="predicted"/>
<keyword evidence="4" id="KW-0574">Periplasm</keyword>
<comment type="subcellular location">
    <subcellularLocation>
        <location evidence="1">Periplasm</location>
    </subcellularLocation>
</comment>
<comment type="caution">
    <text evidence="6">The sequence shown here is derived from an EMBL/GenBank/DDBJ whole genome shotgun (WGS) entry which is preliminary data.</text>
</comment>
<feature type="chain" id="PRO_5026734496" evidence="5">
    <location>
        <begin position="26"/>
        <end position="408"/>
    </location>
</feature>
<dbReference type="InterPro" id="IPR001188">
    <property type="entry name" value="Sperm_putr-bd"/>
</dbReference>
<feature type="signal peptide" evidence="5">
    <location>
        <begin position="1"/>
        <end position="25"/>
    </location>
</feature>
<dbReference type="InterPro" id="IPR006311">
    <property type="entry name" value="TAT_signal"/>
</dbReference>
<keyword evidence="3 5" id="KW-0732">Signal</keyword>
<dbReference type="Proteomes" id="UP000460272">
    <property type="component" value="Unassembled WGS sequence"/>
</dbReference>
<evidence type="ECO:0000313" key="6">
    <source>
        <dbReference type="EMBL" id="TVZ02999.1"/>
    </source>
</evidence>
<evidence type="ECO:0000256" key="5">
    <source>
        <dbReference type="SAM" id="SignalP"/>
    </source>
</evidence>
<sequence length="408" mass="44887">MPRRRFLQGGAGLSALAALGGATSAAGLLTGCASDLTGSGTLPLPRRDNPVKWPVFAGNTAIKPGLKPEQGATLQGYIWEAYINQDVVNAFAKKYKCKVQLTTFNTMNEALSKLRSGLSFDVLVGATPDVLGQLVEGQLAQPLNHSYIPNIAQAWADYTNPFYDLGWQYTVPYTVYTTGITWRKDLVHENPYTMKNPWAMPWQAKYRGRVAILDDYREGICLGLMKNGIFDLNTTDFRQIALARQSLLDLSSLVNLRISQTDYSDVPAGQTWISSAWSGDMAAAPSYMPKGVNVDVIGYWFPRNGRGPINNDTNVVLKTASNPVLAHLFLNYLLDLPNVLENISWNGYMQPLTGVTPQVLIKEQILPPSLTSTVVVPSDFRTGLFELQLPVDADALWQQAWLVVSNGI</sequence>
<dbReference type="OrthoDB" id="9769319at2"/>
<organism evidence="6 7">
    <name type="scientific">Trebonia kvetii</name>
    <dbReference type="NCBI Taxonomy" id="2480626"/>
    <lineage>
        <taxon>Bacteria</taxon>
        <taxon>Bacillati</taxon>
        <taxon>Actinomycetota</taxon>
        <taxon>Actinomycetes</taxon>
        <taxon>Streptosporangiales</taxon>
        <taxon>Treboniaceae</taxon>
        <taxon>Trebonia</taxon>
    </lineage>
</organism>
<dbReference type="PRINTS" id="PR00909">
    <property type="entry name" value="SPERMDNBNDNG"/>
</dbReference>
<evidence type="ECO:0000313" key="7">
    <source>
        <dbReference type="Proteomes" id="UP000460272"/>
    </source>
</evidence>
<evidence type="ECO:0000256" key="4">
    <source>
        <dbReference type="ARBA" id="ARBA00022764"/>
    </source>
</evidence>
<dbReference type="GO" id="GO:0019808">
    <property type="term" value="F:polyamine binding"/>
    <property type="evidence" value="ECO:0007669"/>
    <property type="project" value="InterPro"/>
</dbReference>
<dbReference type="RefSeq" id="WP_145855339.1">
    <property type="nucleotide sequence ID" value="NZ_RPFW01000004.1"/>
</dbReference>
<name>A0A6P2BV42_9ACTN</name>
<keyword evidence="7" id="KW-1185">Reference proteome</keyword>
<dbReference type="PANTHER" id="PTHR30222">
    <property type="entry name" value="SPERMIDINE/PUTRESCINE-BINDING PERIPLASMIC PROTEIN"/>
    <property type="match status" value="1"/>
</dbReference>
<dbReference type="PROSITE" id="PS51257">
    <property type="entry name" value="PROKAR_LIPOPROTEIN"/>
    <property type="match status" value="1"/>
</dbReference>
<accession>A0A6P2BV42</accession>
<dbReference type="PROSITE" id="PS51318">
    <property type="entry name" value="TAT"/>
    <property type="match status" value="1"/>
</dbReference>
<protein>
    <submittedName>
        <fullName evidence="6">Extracellular solute-binding protein</fullName>
    </submittedName>
</protein>
<evidence type="ECO:0000256" key="2">
    <source>
        <dbReference type="ARBA" id="ARBA00022448"/>
    </source>
</evidence>